<evidence type="ECO:0000313" key="5">
    <source>
        <dbReference type="Proteomes" id="UP000887540"/>
    </source>
</evidence>
<dbReference type="PANTHER" id="PTHR31435">
    <property type="entry name" value="PROTEIN NATD1"/>
    <property type="match status" value="1"/>
</dbReference>
<evidence type="ECO:0000256" key="1">
    <source>
        <dbReference type="ARBA" id="ARBA00006233"/>
    </source>
</evidence>
<dbReference type="WBParaSite" id="ACRNAN_scaffold1075.g32929.t1">
    <property type="protein sequence ID" value="ACRNAN_scaffold1075.g32929.t1"/>
    <property type="gene ID" value="ACRNAN_scaffold1075.g32929"/>
</dbReference>
<evidence type="ECO:0000256" key="3">
    <source>
        <dbReference type="ARBA" id="ARBA00031876"/>
    </source>
</evidence>
<reference evidence="6" key="1">
    <citation type="submission" date="2022-11" db="UniProtKB">
        <authorList>
            <consortium name="WormBaseParasite"/>
        </authorList>
    </citation>
    <scope>IDENTIFICATION</scope>
</reference>
<dbReference type="InterPro" id="IPR016181">
    <property type="entry name" value="Acyl_CoA_acyltransferase"/>
</dbReference>
<dbReference type="InterPro" id="IPR031165">
    <property type="entry name" value="GNAT_YJDJ"/>
</dbReference>
<organism evidence="5 6">
    <name type="scientific">Acrobeloides nanus</name>
    <dbReference type="NCBI Taxonomy" id="290746"/>
    <lineage>
        <taxon>Eukaryota</taxon>
        <taxon>Metazoa</taxon>
        <taxon>Ecdysozoa</taxon>
        <taxon>Nematoda</taxon>
        <taxon>Chromadorea</taxon>
        <taxon>Rhabditida</taxon>
        <taxon>Tylenchina</taxon>
        <taxon>Cephalobomorpha</taxon>
        <taxon>Cephaloboidea</taxon>
        <taxon>Cephalobidae</taxon>
        <taxon>Acrobeloides</taxon>
    </lineage>
</organism>
<evidence type="ECO:0000259" key="4">
    <source>
        <dbReference type="PROSITE" id="PS51729"/>
    </source>
</evidence>
<dbReference type="Proteomes" id="UP000887540">
    <property type="component" value="Unplaced"/>
</dbReference>
<comment type="similarity">
    <text evidence="1">Belongs to the NATD1 family.</text>
</comment>
<dbReference type="PANTHER" id="PTHR31435:SF9">
    <property type="entry name" value="PROTEIN NATD1"/>
    <property type="match status" value="1"/>
</dbReference>
<dbReference type="InterPro" id="IPR045057">
    <property type="entry name" value="Gcn5-rel_NAT"/>
</dbReference>
<dbReference type="PROSITE" id="PS51729">
    <property type="entry name" value="GNAT_YJDJ"/>
    <property type="match status" value="1"/>
</dbReference>
<proteinExistence type="inferred from homology"/>
<evidence type="ECO:0000256" key="2">
    <source>
        <dbReference type="ARBA" id="ARBA00020243"/>
    </source>
</evidence>
<dbReference type="SUPFAM" id="SSF55729">
    <property type="entry name" value="Acyl-CoA N-acyltransferases (Nat)"/>
    <property type="match status" value="1"/>
</dbReference>
<keyword evidence="5" id="KW-1185">Reference proteome</keyword>
<evidence type="ECO:0000313" key="6">
    <source>
        <dbReference type="WBParaSite" id="ACRNAN_scaffold1075.g32929.t1"/>
    </source>
</evidence>
<dbReference type="AlphaFoldDB" id="A0A914CIH8"/>
<feature type="domain" description="N-acetyltransferase" evidence="4">
    <location>
        <begin position="1"/>
        <end position="58"/>
    </location>
</feature>
<name>A0A914CIH8_9BILA</name>
<accession>A0A914CIH8</accession>
<sequence length="66" mass="7624">MYHTEVPSQFQGKGYAALLVKDALKYCKDNNLKVVPTCWYVEKYIREKGTPEEKNLVASVEERSNL</sequence>
<dbReference type="Pfam" id="PF14542">
    <property type="entry name" value="Acetyltransf_CG"/>
    <property type="match status" value="1"/>
</dbReference>
<protein>
    <recommendedName>
        <fullName evidence="2">Protein NATD1</fullName>
    </recommendedName>
    <alternativeName>
        <fullName evidence="3">N-acetyltransferase domain-containing protein 1</fullName>
    </alternativeName>
</protein>
<dbReference type="Gene3D" id="3.40.630.30">
    <property type="match status" value="1"/>
</dbReference>